<dbReference type="AlphaFoldDB" id="A0A0G1CNN6"/>
<accession>A0A0G1CNN6</accession>
<keyword evidence="1" id="KW-0812">Transmembrane</keyword>
<keyword evidence="1" id="KW-0472">Membrane</keyword>
<feature type="transmembrane region" description="Helical" evidence="1">
    <location>
        <begin position="44"/>
        <end position="62"/>
    </location>
</feature>
<dbReference type="EMBL" id="LCFD01000002">
    <property type="protein sequence ID" value="KKS87385.1"/>
    <property type="molecule type" value="Genomic_DNA"/>
</dbReference>
<feature type="transmembrane region" description="Helical" evidence="1">
    <location>
        <begin position="15"/>
        <end position="32"/>
    </location>
</feature>
<protein>
    <submittedName>
        <fullName evidence="2">Uncharacterized protein</fullName>
    </submittedName>
</protein>
<keyword evidence="1" id="KW-1133">Transmembrane helix</keyword>
<evidence type="ECO:0000313" key="3">
    <source>
        <dbReference type="Proteomes" id="UP000034050"/>
    </source>
</evidence>
<sequence>MHLSHRHYHYHHHDLQFFILLLLMTIGFVSFAKSMGQSGKQLQIIVITGLAYAFWGIFHHLYDRDLNWKIVVEYVAIAGLGVSLVWTLLTYIY</sequence>
<organism evidence="2 3">
    <name type="scientific">Candidatus Gottesmanbacteria bacterium GW2011_GWB1_43_11</name>
    <dbReference type="NCBI Taxonomy" id="1618446"/>
    <lineage>
        <taxon>Bacteria</taxon>
        <taxon>Candidatus Gottesmaniibacteriota</taxon>
    </lineage>
</organism>
<dbReference type="STRING" id="1618446.UV61_C0002G0106"/>
<gene>
    <name evidence="2" type="ORF">UV61_C0002G0106</name>
</gene>
<comment type="caution">
    <text evidence="2">The sequence shown here is derived from an EMBL/GenBank/DDBJ whole genome shotgun (WGS) entry which is preliminary data.</text>
</comment>
<reference evidence="2 3" key="1">
    <citation type="journal article" date="2015" name="Nature">
        <title>rRNA introns, odd ribosomes, and small enigmatic genomes across a large radiation of phyla.</title>
        <authorList>
            <person name="Brown C.T."/>
            <person name="Hug L.A."/>
            <person name="Thomas B.C."/>
            <person name="Sharon I."/>
            <person name="Castelle C.J."/>
            <person name="Singh A."/>
            <person name="Wilkins M.J."/>
            <person name="Williams K.H."/>
            <person name="Banfield J.F."/>
        </authorList>
    </citation>
    <scope>NUCLEOTIDE SEQUENCE [LARGE SCALE GENOMIC DNA]</scope>
</reference>
<evidence type="ECO:0000256" key="1">
    <source>
        <dbReference type="SAM" id="Phobius"/>
    </source>
</evidence>
<dbReference type="Proteomes" id="UP000034050">
    <property type="component" value="Unassembled WGS sequence"/>
</dbReference>
<proteinExistence type="predicted"/>
<name>A0A0G1CNN6_9BACT</name>
<evidence type="ECO:0000313" key="2">
    <source>
        <dbReference type="EMBL" id="KKS87385.1"/>
    </source>
</evidence>
<feature type="transmembrane region" description="Helical" evidence="1">
    <location>
        <begin position="74"/>
        <end position="92"/>
    </location>
</feature>